<accession>A0A0C3L6K0</accession>
<sequence>MLFGWISIGWSARIGTPRFRCGVLGTSEPQLKSTIDDSYIINPSSQDETVQANFWNHAATKFRVTQSFDANEKLHEPSSNSPRIPTEREGSYYSS</sequence>
<evidence type="ECO:0000256" key="1">
    <source>
        <dbReference type="SAM" id="MobiDB-lite"/>
    </source>
</evidence>
<reference evidence="2 3" key="1">
    <citation type="submission" date="2014-04" db="EMBL/GenBank/DDBJ databases">
        <authorList>
            <consortium name="DOE Joint Genome Institute"/>
            <person name="Kuo A."/>
            <person name="Girlanda M."/>
            <person name="Perotto S."/>
            <person name="Kohler A."/>
            <person name="Nagy L.G."/>
            <person name="Floudas D."/>
            <person name="Copeland A."/>
            <person name="Barry K.W."/>
            <person name="Cichocki N."/>
            <person name="Veneault-Fourrey C."/>
            <person name="LaButti K."/>
            <person name="Lindquist E.A."/>
            <person name="Lipzen A."/>
            <person name="Lundell T."/>
            <person name="Morin E."/>
            <person name="Murat C."/>
            <person name="Sun H."/>
            <person name="Tunlid A."/>
            <person name="Henrissat B."/>
            <person name="Grigoriev I.V."/>
            <person name="Hibbett D.S."/>
            <person name="Martin F."/>
            <person name="Nordberg H.P."/>
            <person name="Cantor M.N."/>
            <person name="Hua S.X."/>
        </authorList>
    </citation>
    <scope>NUCLEOTIDE SEQUENCE [LARGE SCALE GENOMIC DNA]</scope>
    <source>
        <strain evidence="2 3">MUT 4182</strain>
    </source>
</reference>
<proteinExistence type="predicted"/>
<protein>
    <submittedName>
        <fullName evidence="2">Uncharacterized protein</fullName>
    </submittedName>
</protein>
<dbReference type="EMBL" id="KN823419">
    <property type="protein sequence ID" value="KIO17182.1"/>
    <property type="molecule type" value="Genomic_DNA"/>
</dbReference>
<feature type="compositionally biased region" description="Basic and acidic residues" evidence="1">
    <location>
        <begin position="85"/>
        <end position="95"/>
    </location>
</feature>
<evidence type="ECO:0000313" key="2">
    <source>
        <dbReference type="EMBL" id="KIO17182.1"/>
    </source>
</evidence>
<organism evidence="2 3">
    <name type="scientific">Tulasnella calospora MUT 4182</name>
    <dbReference type="NCBI Taxonomy" id="1051891"/>
    <lineage>
        <taxon>Eukaryota</taxon>
        <taxon>Fungi</taxon>
        <taxon>Dikarya</taxon>
        <taxon>Basidiomycota</taxon>
        <taxon>Agaricomycotina</taxon>
        <taxon>Agaricomycetes</taxon>
        <taxon>Cantharellales</taxon>
        <taxon>Tulasnellaceae</taxon>
        <taxon>Tulasnella</taxon>
    </lineage>
</organism>
<dbReference type="HOGENOM" id="CLU_2374321_0_0_1"/>
<evidence type="ECO:0000313" key="3">
    <source>
        <dbReference type="Proteomes" id="UP000054248"/>
    </source>
</evidence>
<dbReference type="Proteomes" id="UP000054248">
    <property type="component" value="Unassembled WGS sequence"/>
</dbReference>
<feature type="region of interest" description="Disordered" evidence="1">
    <location>
        <begin position="70"/>
        <end position="95"/>
    </location>
</feature>
<dbReference type="AlphaFoldDB" id="A0A0C3L6K0"/>
<keyword evidence="3" id="KW-1185">Reference proteome</keyword>
<reference evidence="3" key="2">
    <citation type="submission" date="2015-01" db="EMBL/GenBank/DDBJ databases">
        <title>Evolutionary Origins and Diversification of the Mycorrhizal Mutualists.</title>
        <authorList>
            <consortium name="DOE Joint Genome Institute"/>
            <consortium name="Mycorrhizal Genomics Consortium"/>
            <person name="Kohler A."/>
            <person name="Kuo A."/>
            <person name="Nagy L.G."/>
            <person name="Floudas D."/>
            <person name="Copeland A."/>
            <person name="Barry K.W."/>
            <person name="Cichocki N."/>
            <person name="Veneault-Fourrey C."/>
            <person name="LaButti K."/>
            <person name="Lindquist E.A."/>
            <person name="Lipzen A."/>
            <person name="Lundell T."/>
            <person name="Morin E."/>
            <person name="Murat C."/>
            <person name="Riley R."/>
            <person name="Ohm R."/>
            <person name="Sun H."/>
            <person name="Tunlid A."/>
            <person name="Henrissat B."/>
            <person name="Grigoriev I.V."/>
            <person name="Hibbett D.S."/>
            <person name="Martin F."/>
        </authorList>
    </citation>
    <scope>NUCLEOTIDE SEQUENCE [LARGE SCALE GENOMIC DNA]</scope>
    <source>
        <strain evidence="3">MUT 4182</strain>
    </source>
</reference>
<name>A0A0C3L6K0_9AGAM</name>
<gene>
    <name evidence="2" type="ORF">M407DRAFT_175132</name>
</gene>